<dbReference type="EnsemblMetazoa" id="ACHR004739-RA">
    <property type="protein sequence ID" value="ACHR004739-PA"/>
    <property type="gene ID" value="ACHR004739"/>
</dbReference>
<sequence>MNGNMMVKCEPTSEEADLFNSLVASGDDEQQQLQQELRFLCLYKLKVAEETVAILEEQQIDVECMRKMRIEDVDVLFEGKPLGWKILFREAFLEWRQEIGLPCQSIKAIGCRKRCNNSDDSLGEIQVKQQQQSSQLWDDCQPPSSGKLFSEREANAPCDVAPVSYRMFQWPMTPGSLKDILNSNPLGRSILAMGCLGGLSKPLQYQLTAIIIDYHMEFEQKITTPQLENYAYCITTLLPHENAVSVVMEPIQKSSLFGNSKHYLNLILAYVSHSSWSQQTKPGRVALFSFYQPKN</sequence>
<proteinExistence type="predicted"/>
<name>A0A182K1V5_9DIPT</name>
<dbReference type="VEuPathDB" id="VectorBase:ACHR004739"/>
<evidence type="ECO:0000313" key="2">
    <source>
        <dbReference type="Proteomes" id="UP000075881"/>
    </source>
</evidence>
<evidence type="ECO:0000313" key="1">
    <source>
        <dbReference type="EnsemblMetazoa" id="ACHR004739-PA"/>
    </source>
</evidence>
<dbReference type="Proteomes" id="UP000075881">
    <property type="component" value="Unassembled WGS sequence"/>
</dbReference>
<protein>
    <submittedName>
        <fullName evidence="1">Uncharacterized protein</fullName>
    </submittedName>
</protein>
<keyword evidence="2" id="KW-1185">Reference proteome</keyword>
<reference evidence="1" key="2">
    <citation type="submission" date="2020-05" db="UniProtKB">
        <authorList>
            <consortium name="EnsemblMetazoa"/>
        </authorList>
    </citation>
    <scope>IDENTIFICATION</scope>
    <source>
        <strain evidence="1">ACHKN1017</strain>
    </source>
</reference>
<dbReference type="AlphaFoldDB" id="A0A182K1V5"/>
<organism evidence="1 2">
    <name type="scientific">Anopheles christyi</name>
    <dbReference type="NCBI Taxonomy" id="43041"/>
    <lineage>
        <taxon>Eukaryota</taxon>
        <taxon>Metazoa</taxon>
        <taxon>Ecdysozoa</taxon>
        <taxon>Arthropoda</taxon>
        <taxon>Hexapoda</taxon>
        <taxon>Insecta</taxon>
        <taxon>Pterygota</taxon>
        <taxon>Neoptera</taxon>
        <taxon>Endopterygota</taxon>
        <taxon>Diptera</taxon>
        <taxon>Nematocera</taxon>
        <taxon>Culicoidea</taxon>
        <taxon>Culicidae</taxon>
        <taxon>Anophelinae</taxon>
        <taxon>Anopheles</taxon>
    </lineage>
</organism>
<accession>A0A182K1V5</accession>
<reference evidence="2" key="1">
    <citation type="submission" date="2013-03" db="EMBL/GenBank/DDBJ databases">
        <title>The Genome Sequence of Anopheles christyi ACHKN1017.</title>
        <authorList>
            <consortium name="The Broad Institute Genomics Platform"/>
            <person name="Neafsey D.E."/>
            <person name="Besansky N."/>
            <person name="Walker B."/>
            <person name="Young S.K."/>
            <person name="Zeng Q."/>
            <person name="Gargeya S."/>
            <person name="Fitzgerald M."/>
            <person name="Haas B."/>
            <person name="Abouelleil A."/>
            <person name="Allen A.W."/>
            <person name="Alvarado L."/>
            <person name="Arachchi H.M."/>
            <person name="Berlin A.M."/>
            <person name="Chapman S.B."/>
            <person name="Gainer-Dewar J."/>
            <person name="Goldberg J."/>
            <person name="Griggs A."/>
            <person name="Gujja S."/>
            <person name="Hansen M."/>
            <person name="Howarth C."/>
            <person name="Imamovic A."/>
            <person name="Ireland A."/>
            <person name="Larimer J."/>
            <person name="McCowan C."/>
            <person name="Murphy C."/>
            <person name="Pearson M."/>
            <person name="Poon T.W."/>
            <person name="Priest M."/>
            <person name="Roberts A."/>
            <person name="Saif S."/>
            <person name="Shea T."/>
            <person name="Sisk P."/>
            <person name="Sykes S."/>
            <person name="Wortman J."/>
            <person name="Nusbaum C."/>
            <person name="Birren B."/>
        </authorList>
    </citation>
    <scope>NUCLEOTIDE SEQUENCE [LARGE SCALE GENOMIC DNA]</scope>
    <source>
        <strain evidence="2">ACHKN1017</strain>
    </source>
</reference>